<evidence type="ECO:0000313" key="2">
    <source>
        <dbReference type="EMBL" id="KAG0150206.1"/>
    </source>
</evidence>
<organism evidence="2 3">
    <name type="scientific">Cronartium quercuum f. sp. fusiforme G11</name>
    <dbReference type="NCBI Taxonomy" id="708437"/>
    <lineage>
        <taxon>Eukaryota</taxon>
        <taxon>Fungi</taxon>
        <taxon>Dikarya</taxon>
        <taxon>Basidiomycota</taxon>
        <taxon>Pucciniomycotina</taxon>
        <taxon>Pucciniomycetes</taxon>
        <taxon>Pucciniales</taxon>
        <taxon>Coleosporiaceae</taxon>
        <taxon>Cronartium</taxon>
    </lineage>
</organism>
<evidence type="ECO:0000256" key="1">
    <source>
        <dbReference type="SAM" id="MobiDB-lite"/>
    </source>
</evidence>
<dbReference type="AlphaFoldDB" id="A0A9P6NN47"/>
<evidence type="ECO:0000313" key="3">
    <source>
        <dbReference type="Proteomes" id="UP000886653"/>
    </source>
</evidence>
<accession>A0A9P6NN47</accession>
<gene>
    <name evidence="2" type="ORF">CROQUDRAFT_668701</name>
</gene>
<feature type="compositionally biased region" description="Polar residues" evidence="1">
    <location>
        <begin position="131"/>
        <end position="143"/>
    </location>
</feature>
<feature type="compositionally biased region" description="Polar residues" evidence="1">
    <location>
        <begin position="7"/>
        <end position="27"/>
    </location>
</feature>
<feature type="region of interest" description="Disordered" evidence="1">
    <location>
        <begin position="1"/>
        <end position="27"/>
    </location>
</feature>
<feature type="compositionally biased region" description="Low complexity" evidence="1">
    <location>
        <begin position="213"/>
        <end position="222"/>
    </location>
</feature>
<name>A0A9P6NN47_9BASI</name>
<feature type="compositionally biased region" description="Acidic residues" evidence="1">
    <location>
        <begin position="55"/>
        <end position="64"/>
    </location>
</feature>
<feature type="compositionally biased region" description="Acidic residues" evidence="1">
    <location>
        <begin position="387"/>
        <end position="398"/>
    </location>
</feature>
<feature type="region of interest" description="Disordered" evidence="1">
    <location>
        <begin position="204"/>
        <end position="252"/>
    </location>
</feature>
<reference evidence="2" key="1">
    <citation type="submission" date="2013-11" db="EMBL/GenBank/DDBJ databases">
        <title>Genome sequence of the fusiform rust pathogen reveals effectors for host alternation and coevolution with pine.</title>
        <authorList>
            <consortium name="DOE Joint Genome Institute"/>
            <person name="Smith K."/>
            <person name="Pendleton A."/>
            <person name="Kubisiak T."/>
            <person name="Anderson C."/>
            <person name="Salamov A."/>
            <person name="Aerts A."/>
            <person name="Riley R."/>
            <person name="Clum A."/>
            <person name="Lindquist E."/>
            <person name="Ence D."/>
            <person name="Campbell M."/>
            <person name="Kronenberg Z."/>
            <person name="Feau N."/>
            <person name="Dhillon B."/>
            <person name="Hamelin R."/>
            <person name="Burleigh J."/>
            <person name="Smith J."/>
            <person name="Yandell M."/>
            <person name="Nelson C."/>
            <person name="Grigoriev I."/>
            <person name="Davis J."/>
        </authorList>
    </citation>
    <scope>NUCLEOTIDE SEQUENCE</scope>
    <source>
        <strain evidence="2">G11</strain>
    </source>
</reference>
<dbReference type="Proteomes" id="UP000886653">
    <property type="component" value="Unassembled WGS sequence"/>
</dbReference>
<feature type="compositionally biased region" description="Low complexity" evidence="1">
    <location>
        <begin position="78"/>
        <end position="110"/>
    </location>
</feature>
<dbReference type="EMBL" id="MU167221">
    <property type="protein sequence ID" value="KAG0150206.1"/>
    <property type="molecule type" value="Genomic_DNA"/>
</dbReference>
<keyword evidence="3" id="KW-1185">Reference proteome</keyword>
<proteinExistence type="predicted"/>
<dbReference type="OrthoDB" id="10666986at2759"/>
<feature type="region of interest" description="Disordered" evidence="1">
    <location>
        <begin position="352"/>
        <end position="371"/>
    </location>
</feature>
<protein>
    <submittedName>
        <fullName evidence="2">Uncharacterized protein</fullName>
    </submittedName>
</protein>
<feature type="region of interest" description="Disordered" evidence="1">
    <location>
        <begin position="55"/>
        <end position="110"/>
    </location>
</feature>
<sequence>MPVYFSSVASAPPYQTNFSPLSPCPTNSLSPARDSICLKLYTPSNLATMESVIVESDEESDEMSNDSTRELGNTDLGSISPSSPSTSLLRSTSNPSLSHSSSSSSLSPPALKLQFDRSSFSTSSSPCRFSLGSNPQSPSSPADTRSRAMENLTEALERRRAKENLNPLQPQIVLGGSMKPKRANKNALGLRAAVGSYKKRCPLVSQNQTGSEPCTPTSSDNSPPDPLSPTKSQMLMTQTSHESPQPASNSIEPLKHLTNSAVSAPPLSPRLNHSQYLAARRESIMQRVGGHRRVVSETKAYVAELASLRPPAPAVGALPSLDQIRSWAAHRKHAQSDKPELWVDYSMATKDAEPSTRASPSGRKSKSLPIFAHARDPSIPRICLSPDSDDDDAEEDDIHSEPPLSTLPTIMRSPPKSAVNNVLDQGREAVDLARVLLERESDKRAEQRQALLANLALARLRRSANASPTTTTPGFQIVAPV</sequence>
<feature type="region of interest" description="Disordered" evidence="1">
    <location>
        <begin position="379"/>
        <end position="417"/>
    </location>
</feature>
<comment type="caution">
    <text evidence="2">The sequence shown here is derived from an EMBL/GenBank/DDBJ whole genome shotgun (WGS) entry which is preliminary data.</text>
</comment>
<feature type="compositionally biased region" description="Polar residues" evidence="1">
    <location>
        <begin position="231"/>
        <end position="252"/>
    </location>
</feature>
<feature type="region of interest" description="Disordered" evidence="1">
    <location>
        <begin position="124"/>
        <end position="181"/>
    </location>
</feature>